<reference evidence="2" key="1">
    <citation type="submission" date="2020-08" db="EMBL/GenBank/DDBJ databases">
        <title>Genome sequencing and assembly of the red palm weevil Rhynchophorus ferrugineus.</title>
        <authorList>
            <person name="Dias G.B."/>
            <person name="Bergman C.M."/>
            <person name="Manee M."/>
        </authorList>
    </citation>
    <scope>NUCLEOTIDE SEQUENCE</scope>
    <source>
        <strain evidence="2">AA-2017</strain>
        <tissue evidence="2">Whole larva</tissue>
    </source>
</reference>
<evidence type="ECO:0000313" key="3">
    <source>
        <dbReference type="Proteomes" id="UP000625711"/>
    </source>
</evidence>
<accession>A0A834I4F0</accession>
<dbReference type="SUPFAM" id="SSF111469">
    <property type="entry name" value="Geminin coiled-coil domain"/>
    <property type="match status" value="1"/>
</dbReference>
<dbReference type="Proteomes" id="UP000625711">
    <property type="component" value="Unassembled WGS sequence"/>
</dbReference>
<dbReference type="InterPro" id="IPR022786">
    <property type="entry name" value="Geminin/Multicilin"/>
</dbReference>
<protein>
    <recommendedName>
        <fullName evidence="4">Geminin</fullName>
    </recommendedName>
</protein>
<dbReference type="GO" id="GO:0006275">
    <property type="term" value="P:regulation of DNA replication"/>
    <property type="evidence" value="ECO:0007669"/>
    <property type="project" value="InterPro"/>
</dbReference>
<comment type="caution">
    <text evidence="2">The sequence shown here is derived from an EMBL/GenBank/DDBJ whole genome shotgun (WGS) entry which is preliminary data.</text>
</comment>
<evidence type="ECO:0008006" key="4">
    <source>
        <dbReference type="Google" id="ProtNLM"/>
    </source>
</evidence>
<organism evidence="2 3">
    <name type="scientific">Rhynchophorus ferrugineus</name>
    <name type="common">Red palm weevil</name>
    <name type="synonym">Curculio ferrugineus</name>
    <dbReference type="NCBI Taxonomy" id="354439"/>
    <lineage>
        <taxon>Eukaryota</taxon>
        <taxon>Metazoa</taxon>
        <taxon>Ecdysozoa</taxon>
        <taxon>Arthropoda</taxon>
        <taxon>Hexapoda</taxon>
        <taxon>Insecta</taxon>
        <taxon>Pterygota</taxon>
        <taxon>Neoptera</taxon>
        <taxon>Endopterygota</taxon>
        <taxon>Coleoptera</taxon>
        <taxon>Polyphaga</taxon>
        <taxon>Cucujiformia</taxon>
        <taxon>Curculionidae</taxon>
        <taxon>Dryophthorinae</taxon>
        <taxon>Rhynchophorus</taxon>
    </lineage>
</organism>
<dbReference type="AlphaFoldDB" id="A0A834I4F0"/>
<dbReference type="Pfam" id="PF07412">
    <property type="entry name" value="Geminin"/>
    <property type="match status" value="1"/>
</dbReference>
<dbReference type="OrthoDB" id="10043826at2759"/>
<feature type="region of interest" description="Disordered" evidence="1">
    <location>
        <begin position="150"/>
        <end position="171"/>
    </location>
</feature>
<evidence type="ECO:0000313" key="2">
    <source>
        <dbReference type="EMBL" id="KAF7272749.1"/>
    </source>
</evidence>
<sequence length="171" mass="19513">MMKTEQSKKVIIKVDSSLDQENVKNLRRTLKSLQPAASDKENLAGRAFIYKDSKVLAENENKKLKALLMHKGTQTEPYIGIVDDLTSEEASVDYWKRLAEKRQESLDVSLHEIEKLKDDIEALQEENKVCKEMLEESRHLVEVLQEVINETEGEEPSEQLSAEQDNLASNA</sequence>
<dbReference type="EMBL" id="JAACXV010013711">
    <property type="protein sequence ID" value="KAF7272749.1"/>
    <property type="molecule type" value="Genomic_DNA"/>
</dbReference>
<evidence type="ECO:0000256" key="1">
    <source>
        <dbReference type="SAM" id="MobiDB-lite"/>
    </source>
</evidence>
<proteinExistence type="predicted"/>
<gene>
    <name evidence="2" type="ORF">GWI33_014502</name>
</gene>
<keyword evidence="3" id="KW-1185">Reference proteome</keyword>
<dbReference type="Gene3D" id="1.20.5.1180">
    <property type="entry name" value="Geminin coiled-coil domain"/>
    <property type="match status" value="1"/>
</dbReference>
<name>A0A834I4F0_RHYFE</name>
<feature type="compositionally biased region" description="Polar residues" evidence="1">
    <location>
        <begin position="158"/>
        <end position="171"/>
    </location>
</feature>